<evidence type="ECO:0000313" key="14">
    <source>
        <dbReference type="Proteomes" id="UP000719942"/>
    </source>
</evidence>
<dbReference type="GO" id="GO:0016301">
    <property type="term" value="F:kinase activity"/>
    <property type="evidence" value="ECO:0007669"/>
    <property type="project" value="UniProtKB-KW"/>
</dbReference>
<evidence type="ECO:0000256" key="10">
    <source>
        <dbReference type="ARBA" id="ARBA00023136"/>
    </source>
</evidence>
<evidence type="ECO:0000256" key="2">
    <source>
        <dbReference type="ARBA" id="ARBA00004651"/>
    </source>
</evidence>
<dbReference type="Gene3D" id="3.30.565.10">
    <property type="entry name" value="Histidine kinase-like ATPase, C-terminal domain"/>
    <property type="match status" value="1"/>
</dbReference>
<feature type="transmembrane region" description="Helical" evidence="11">
    <location>
        <begin position="12"/>
        <end position="31"/>
    </location>
</feature>
<sequence>MSLKNFLADKVYHLIFVLLTASFAAVLLAVLGVGIYAAVFVPLLFLAGEAAALTLEFLRKRAFYNELLRNLEKLDKKYLISEMLDEPSFCEGKLLCECVKTACKAMNDEIAGYRHASQEYREYIETWVHEVKTPISSSKLMIENNKNEVTLSLNEELTKIENYVEQALFYSRSNHVEKDYVIKTTTLKALVGSALKKYSAALIEGRIRVETSALDKTVYTDLKWTDFIIGQILMNSVKYRSGEPEIKIYGLQNQNSVTLMIADNGVGIPKKDLGRVFEKGFTGENGRTSAKSTGIGLYLCKKLCDKLNLGISIASTEGKGTLVSIVFPKSNMFE</sequence>
<proteinExistence type="predicted"/>
<dbReference type="InterPro" id="IPR004358">
    <property type="entry name" value="Sig_transdc_His_kin-like_C"/>
</dbReference>
<dbReference type="EMBL" id="JAGFNZ010000001">
    <property type="protein sequence ID" value="MBW7571774.1"/>
    <property type="molecule type" value="Genomic_DNA"/>
</dbReference>
<keyword evidence="8 11" id="KW-1133">Transmembrane helix</keyword>
<evidence type="ECO:0000256" key="8">
    <source>
        <dbReference type="ARBA" id="ARBA00022989"/>
    </source>
</evidence>
<dbReference type="InterPro" id="IPR003594">
    <property type="entry name" value="HATPase_dom"/>
</dbReference>
<keyword evidence="10 11" id="KW-0472">Membrane</keyword>
<keyword evidence="4" id="KW-1003">Cell membrane</keyword>
<dbReference type="PANTHER" id="PTHR45453">
    <property type="entry name" value="PHOSPHATE REGULON SENSOR PROTEIN PHOR"/>
    <property type="match status" value="1"/>
</dbReference>
<evidence type="ECO:0000256" key="4">
    <source>
        <dbReference type="ARBA" id="ARBA00022475"/>
    </source>
</evidence>
<evidence type="ECO:0000256" key="3">
    <source>
        <dbReference type="ARBA" id="ARBA00012438"/>
    </source>
</evidence>
<name>A0ABS7DKF2_9FIRM</name>
<dbReference type="InterPro" id="IPR005467">
    <property type="entry name" value="His_kinase_dom"/>
</dbReference>
<keyword evidence="6 11" id="KW-0812">Transmembrane</keyword>
<dbReference type="Proteomes" id="UP000719942">
    <property type="component" value="Unassembled WGS sequence"/>
</dbReference>
<evidence type="ECO:0000256" key="6">
    <source>
        <dbReference type="ARBA" id="ARBA00022692"/>
    </source>
</evidence>
<gene>
    <name evidence="13" type="ORF">J5W02_03005</name>
</gene>
<evidence type="ECO:0000313" key="13">
    <source>
        <dbReference type="EMBL" id="MBW7571774.1"/>
    </source>
</evidence>
<feature type="domain" description="Histidine kinase" evidence="12">
    <location>
        <begin position="126"/>
        <end position="331"/>
    </location>
</feature>
<keyword evidence="14" id="KW-1185">Reference proteome</keyword>
<evidence type="ECO:0000256" key="1">
    <source>
        <dbReference type="ARBA" id="ARBA00000085"/>
    </source>
</evidence>
<protein>
    <recommendedName>
        <fullName evidence="3">histidine kinase</fullName>
        <ecNumber evidence="3">2.7.13.3</ecNumber>
    </recommendedName>
</protein>
<reference evidence="13 14" key="1">
    <citation type="submission" date="2021-03" db="EMBL/GenBank/DDBJ databases">
        <title>Caproiciproducens sp. nov. isolated from feces of cow.</title>
        <authorList>
            <person name="Choi J.-Y."/>
        </authorList>
    </citation>
    <scope>NUCLEOTIDE SEQUENCE [LARGE SCALE GENOMIC DNA]</scope>
    <source>
        <strain evidence="13 14">AGMB10547</strain>
    </source>
</reference>
<evidence type="ECO:0000256" key="9">
    <source>
        <dbReference type="ARBA" id="ARBA00023012"/>
    </source>
</evidence>
<dbReference type="SUPFAM" id="SSF55874">
    <property type="entry name" value="ATPase domain of HSP90 chaperone/DNA topoisomerase II/histidine kinase"/>
    <property type="match status" value="1"/>
</dbReference>
<keyword evidence="5" id="KW-0808">Transferase</keyword>
<dbReference type="InterPro" id="IPR036890">
    <property type="entry name" value="HATPase_C_sf"/>
</dbReference>
<keyword evidence="7 13" id="KW-0418">Kinase</keyword>
<evidence type="ECO:0000259" key="12">
    <source>
        <dbReference type="PROSITE" id="PS50109"/>
    </source>
</evidence>
<keyword evidence="9" id="KW-0902">Two-component regulatory system</keyword>
<evidence type="ECO:0000256" key="7">
    <source>
        <dbReference type="ARBA" id="ARBA00022777"/>
    </source>
</evidence>
<dbReference type="SMART" id="SM00387">
    <property type="entry name" value="HATPase_c"/>
    <property type="match status" value="1"/>
</dbReference>
<organism evidence="13 14">
    <name type="scientific">Caproiciproducens faecalis</name>
    <dbReference type="NCBI Taxonomy" id="2820301"/>
    <lineage>
        <taxon>Bacteria</taxon>
        <taxon>Bacillati</taxon>
        <taxon>Bacillota</taxon>
        <taxon>Clostridia</taxon>
        <taxon>Eubacteriales</taxon>
        <taxon>Acutalibacteraceae</taxon>
        <taxon>Caproiciproducens</taxon>
    </lineage>
</organism>
<comment type="caution">
    <text evidence="13">The sequence shown here is derived from an EMBL/GenBank/DDBJ whole genome shotgun (WGS) entry which is preliminary data.</text>
</comment>
<dbReference type="Pfam" id="PF02518">
    <property type="entry name" value="HATPase_c"/>
    <property type="match status" value="1"/>
</dbReference>
<accession>A0ABS7DKF2</accession>
<dbReference type="EC" id="2.7.13.3" evidence="3"/>
<evidence type="ECO:0000256" key="5">
    <source>
        <dbReference type="ARBA" id="ARBA00022679"/>
    </source>
</evidence>
<comment type="subcellular location">
    <subcellularLocation>
        <location evidence="2">Cell membrane</location>
        <topology evidence="2">Multi-pass membrane protein</topology>
    </subcellularLocation>
</comment>
<evidence type="ECO:0000256" key="11">
    <source>
        <dbReference type="SAM" id="Phobius"/>
    </source>
</evidence>
<dbReference type="PROSITE" id="PS50109">
    <property type="entry name" value="HIS_KIN"/>
    <property type="match status" value="1"/>
</dbReference>
<dbReference type="PRINTS" id="PR00344">
    <property type="entry name" value="BCTRLSENSOR"/>
</dbReference>
<comment type="catalytic activity">
    <reaction evidence="1">
        <text>ATP + protein L-histidine = ADP + protein N-phospho-L-histidine.</text>
        <dbReference type="EC" id="2.7.13.3"/>
    </reaction>
</comment>
<dbReference type="RefSeq" id="WP_219964160.1">
    <property type="nucleotide sequence ID" value="NZ_JAGFNZ010000001.1"/>
</dbReference>
<dbReference type="InterPro" id="IPR050351">
    <property type="entry name" value="BphY/WalK/GraS-like"/>
</dbReference>
<dbReference type="PANTHER" id="PTHR45453:SF2">
    <property type="entry name" value="HISTIDINE KINASE"/>
    <property type="match status" value="1"/>
</dbReference>